<evidence type="ECO:0000256" key="1">
    <source>
        <dbReference type="ARBA" id="ARBA00004604"/>
    </source>
</evidence>
<keyword evidence="3" id="KW-0271">Exosome</keyword>
<dbReference type="Proteomes" id="UP001165090">
    <property type="component" value="Unassembled WGS sequence"/>
</dbReference>
<dbReference type="InterPro" id="IPR012340">
    <property type="entry name" value="NA-bd_OB-fold"/>
</dbReference>
<protein>
    <recommendedName>
        <fullName evidence="4">S1 motif domain-containing protein</fullName>
    </recommendedName>
</protein>
<keyword evidence="6" id="KW-1185">Reference proteome</keyword>
<gene>
    <name evidence="5" type="ORF">VaNZ11_009274</name>
</gene>
<comment type="caution">
    <text evidence="5">The sequence shown here is derived from an EMBL/GenBank/DDBJ whole genome shotgun (WGS) entry which is preliminary data.</text>
</comment>
<organism evidence="5 6">
    <name type="scientific">Volvox africanus</name>
    <dbReference type="NCBI Taxonomy" id="51714"/>
    <lineage>
        <taxon>Eukaryota</taxon>
        <taxon>Viridiplantae</taxon>
        <taxon>Chlorophyta</taxon>
        <taxon>core chlorophytes</taxon>
        <taxon>Chlorophyceae</taxon>
        <taxon>CS clade</taxon>
        <taxon>Chlamydomonadales</taxon>
        <taxon>Volvocaceae</taxon>
        <taxon>Volvox</taxon>
    </lineage>
</organism>
<accession>A0ABQ5S6X7</accession>
<dbReference type="CDD" id="cd05791">
    <property type="entry name" value="S1_CSL4"/>
    <property type="match status" value="1"/>
</dbReference>
<dbReference type="InterPro" id="IPR039771">
    <property type="entry name" value="Csl4"/>
</dbReference>
<dbReference type="InterPro" id="IPR025721">
    <property type="entry name" value="Exosome_cplx_N_dom"/>
</dbReference>
<dbReference type="Pfam" id="PF10447">
    <property type="entry name" value="EXOSC1"/>
    <property type="match status" value="1"/>
</dbReference>
<evidence type="ECO:0000256" key="2">
    <source>
        <dbReference type="ARBA" id="ARBA00022490"/>
    </source>
</evidence>
<keyword evidence="2" id="KW-0963">Cytoplasm</keyword>
<dbReference type="Gene3D" id="2.40.50.140">
    <property type="entry name" value="Nucleic acid-binding proteins"/>
    <property type="match status" value="1"/>
</dbReference>
<dbReference type="InterPro" id="IPR003029">
    <property type="entry name" value="S1_domain"/>
</dbReference>
<dbReference type="InterPro" id="IPR019495">
    <property type="entry name" value="EXOSC1_C"/>
</dbReference>
<reference evidence="5 6" key="1">
    <citation type="journal article" date="2023" name="IScience">
        <title>Expanded male sex-determining region conserved during the evolution of homothallism in the green alga Volvox.</title>
        <authorList>
            <person name="Yamamoto K."/>
            <person name="Matsuzaki R."/>
            <person name="Mahakham W."/>
            <person name="Heman W."/>
            <person name="Sekimoto H."/>
            <person name="Kawachi M."/>
            <person name="Minakuchi Y."/>
            <person name="Toyoda A."/>
            <person name="Nozaki H."/>
        </authorList>
    </citation>
    <scope>NUCLEOTIDE SEQUENCE [LARGE SCALE GENOMIC DNA]</scope>
    <source>
        <strain evidence="5 6">NIES-4468</strain>
    </source>
</reference>
<dbReference type="PANTHER" id="PTHR12686">
    <property type="entry name" value="3'-5' EXORIBONUCLEASE CSL4-RELATED"/>
    <property type="match status" value="1"/>
</dbReference>
<dbReference type="PANTHER" id="PTHR12686:SF8">
    <property type="entry name" value="EXOSOME COMPLEX COMPONENT CSL4"/>
    <property type="match status" value="1"/>
</dbReference>
<proteinExistence type="predicted"/>
<dbReference type="Gene3D" id="2.40.50.100">
    <property type="match status" value="1"/>
</dbReference>
<feature type="domain" description="S1 motif" evidence="4">
    <location>
        <begin position="75"/>
        <end position="154"/>
    </location>
</feature>
<evidence type="ECO:0000256" key="3">
    <source>
        <dbReference type="ARBA" id="ARBA00022835"/>
    </source>
</evidence>
<dbReference type="SUPFAM" id="SSF110324">
    <property type="entry name" value="Ribosomal L27 protein-like"/>
    <property type="match status" value="1"/>
</dbReference>
<dbReference type="SUPFAM" id="SSF50249">
    <property type="entry name" value="Nucleic acid-binding proteins"/>
    <property type="match status" value="1"/>
</dbReference>
<dbReference type="EMBL" id="BSDZ01000024">
    <property type="protein sequence ID" value="GLI65670.1"/>
    <property type="molecule type" value="Genomic_DNA"/>
</dbReference>
<dbReference type="Pfam" id="PF14382">
    <property type="entry name" value="ECR1_N"/>
    <property type="match status" value="1"/>
</dbReference>
<dbReference type="PROSITE" id="PS50126">
    <property type="entry name" value="S1"/>
    <property type="match status" value="1"/>
</dbReference>
<evidence type="ECO:0000259" key="4">
    <source>
        <dbReference type="PROSITE" id="PS50126"/>
    </source>
</evidence>
<evidence type="ECO:0000313" key="5">
    <source>
        <dbReference type="EMBL" id="GLI65670.1"/>
    </source>
</evidence>
<evidence type="ECO:0000313" key="6">
    <source>
        <dbReference type="Proteomes" id="UP001165090"/>
    </source>
</evidence>
<sequence length="206" mass="22033">MAVTASTTTPVCVGDRLGASDAYEAGEGVFIRDGFLFAGVVGHRRIEAPRPPLDGGKPVLHVTTRGTQPLVPKPGDIVTVKISRVTQTTALALIVCVGRQALTTEFKGAIRQQDVRATEIDRVILYDCFRPGDIVRAEVLSLGDARSYYLSTAKNELGVVYARSAAAGAPLVPNGWVTMQCPETQTVEKRKVAKVVSGWEDITPGK</sequence>
<comment type="subcellular location">
    <subcellularLocation>
        <location evidence="1">Nucleus</location>
        <location evidence="1">Nucleolus</location>
    </subcellularLocation>
</comment>
<name>A0ABQ5S6X7_9CHLO</name>